<keyword evidence="10 11" id="KW-0511">Multifunctional enzyme</keyword>
<keyword evidence="7 11" id="KW-0560">Oxidoreductase</keyword>
<feature type="binding site" evidence="11">
    <location>
        <begin position="180"/>
        <end position="182"/>
    </location>
    <ligand>
        <name>NADP(+)</name>
        <dbReference type="ChEBI" id="CHEBI:58349"/>
    </ligand>
</feature>
<evidence type="ECO:0000256" key="10">
    <source>
        <dbReference type="ARBA" id="ARBA00023268"/>
    </source>
</evidence>
<keyword evidence="15" id="KW-1185">Reference proteome</keyword>
<dbReference type="PANTHER" id="PTHR48099:SF5">
    <property type="entry name" value="C-1-TETRAHYDROFOLATE SYNTHASE, CYTOPLASMIC"/>
    <property type="match status" value="1"/>
</dbReference>
<evidence type="ECO:0000259" key="12">
    <source>
        <dbReference type="Pfam" id="PF00763"/>
    </source>
</evidence>
<dbReference type="CDD" id="cd01080">
    <property type="entry name" value="NAD_bind_m-THF_DH_Cyclohyd"/>
    <property type="match status" value="1"/>
</dbReference>
<feature type="binding site" evidence="11">
    <location>
        <position position="256"/>
    </location>
    <ligand>
        <name>NADP(+)</name>
        <dbReference type="ChEBI" id="CHEBI:58349"/>
    </ligand>
</feature>
<evidence type="ECO:0000313" key="14">
    <source>
        <dbReference type="EMBL" id="WGK70159.1"/>
    </source>
</evidence>
<keyword evidence="5 11" id="KW-0378">Hydrolase</keyword>
<evidence type="ECO:0000256" key="9">
    <source>
        <dbReference type="ARBA" id="ARBA00023167"/>
    </source>
</evidence>
<evidence type="ECO:0000256" key="2">
    <source>
        <dbReference type="ARBA" id="ARBA00022563"/>
    </source>
</evidence>
<dbReference type="EMBL" id="CP123443">
    <property type="protein sequence ID" value="WGK70159.1"/>
    <property type="molecule type" value="Genomic_DNA"/>
</dbReference>
<dbReference type="Gene3D" id="3.40.50.720">
    <property type="entry name" value="NAD(P)-binding Rossmann-like Domain"/>
    <property type="match status" value="1"/>
</dbReference>
<dbReference type="SUPFAM" id="SSF51735">
    <property type="entry name" value="NAD(P)-binding Rossmann-fold domains"/>
    <property type="match status" value="1"/>
</dbReference>
<comment type="similarity">
    <text evidence="11">Belongs to the tetrahydrofolate dehydrogenase/cyclohydrolase family.</text>
</comment>
<comment type="pathway">
    <text evidence="1 11">One-carbon metabolism; tetrahydrofolate interconversion.</text>
</comment>
<feature type="domain" description="Tetrahydrofolate dehydrogenase/cyclohydrolase NAD(P)-binding" evidence="13">
    <location>
        <begin position="151"/>
        <end position="311"/>
    </location>
</feature>
<dbReference type="Gene3D" id="3.40.50.10860">
    <property type="entry name" value="Leucine Dehydrogenase, chain A, domain 1"/>
    <property type="match status" value="1"/>
</dbReference>
<evidence type="ECO:0000256" key="7">
    <source>
        <dbReference type="ARBA" id="ARBA00023002"/>
    </source>
</evidence>
<dbReference type="Pfam" id="PF02882">
    <property type="entry name" value="THF_DHG_CYH_C"/>
    <property type="match status" value="1"/>
</dbReference>
<dbReference type="InterPro" id="IPR036291">
    <property type="entry name" value="NAD(P)-bd_dom_sf"/>
</dbReference>
<dbReference type="InterPro" id="IPR046346">
    <property type="entry name" value="Aminoacid_DH-like_N_sf"/>
</dbReference>
<dbReference type="PROSITE" id="PS00767">
    <property type="entry name" value="THF_DHG_CYH_2"/>
    <property type="match status" value="1"/>
</dbReference>
<dbReference type="Pfam" id="PF00763">
    <property type="entry name" value="THF_DHG_CYH"/>
    <property type="match status" value="1"/>
</dbReference>
<dbReference type="PRINTS" id="PR00085">
    <property type="entry name" value="THFDHDRGNASE"/>
</dbReference>
<evidence type="ECO:0000256" key="6">
    <source>
        <dbReference type="ARBA" id="ARBA00022857"/>
    </source>
</evidence>
<comment type="caution">
    <text evidence="11">Lacks conserved residue(s) required for the propagation of feature annotation.</text>
</comment>
<evidence type="ECO:0000256" key="5">
    <source>
        <dbReference type="ARBA" id="ARBA00022801"/>
    </source>
</evidence>
<dbReference type="InterPro" id="IPR020630">
    <property type="entry name" value="THF_DH/CycHdrlase_cat_dom"/>
</dbReference>
<evidence type="ECO:0000256" key="8">
    <source>
        <dbReference type="ARBA" id="ARBA00023102"/>
    </source>
</evidence>
<dbReference type="InterPro" id="IPR020631">
    <property type="entry name" value="THF_DH/CycHdrlase_NAD-bd_dom"/>
</dbReference>
<dbReference type="Proteomes" id="UP001228690">
    <property type="component" value="Chromosome"/>
</dbReference>
<dbReference type="InterPro" id="IPR000672">
    <property type="entry name" value="THF_DH/CycHdrlase"/>
</dbReference>
<keyword evidence="3 11" id="KW-0028">Amino-acid biosynthesis</keyword>
<proteinExistence type="inferred from homology"/>
<dbReference type="PANTHER" id="PTHR48099">
    <property type="entry name" value="C-1-TETRAHYDROFOLATE SYNTHASE, CYTOPLASMIC-RELATED"/>
    <property type="match status" value="1"/>
</dbReference>
<keyword evidence="9 11" id="KW-0486">Methionine biosynthesis</keyword>
<evidence type="ECO:0000256" key="3">
    <source>
        <dbReference type="ARBA" id="ARBA00022605"/>
    </source>
</evidence>
<evidence type="ECO:0000259" key="13">
    <source>
        <dbReference type="Pfam" id="PF02882"/>
    </source>
</evidence>
<dbReference type="InterPro" id="IPR020867">
    <property type="entry name" value="THF_DH/CycHdrlase_CS"/>
</dbReference>
<reference evidence="14 15" key="1">
    <citation type="submission" date="2023-04" db="EMBL/GenBank/DDBJ databases">
        <title>Spirochaete genome identified in red abalone sample constitutes a novel genus.</title>
        <authorList>
            <person name="Sharma S.P."/>
            <person name="Purcell C.M."/>
            <person name="Hyde J.R."/>
            <person name="Severin A.J."/>
        </authorList>
    </citation>
    <scope>NUCLEOTIDE SEQUENCE [LARGE SCALE GENOMIC DNA]</scope>
    <source>
        <strain evidence="14 15">SP-2023</strain>
    </source>
</reference>
<feature type="domain" description="Tetrahydrofolate dehydrogenase/cyclohydrolase catalytic" evidence="12">
    <location>
        <begin position="10"/>
        <end position="131"/>
    </location>
</feature>
<keyword evidence="8 11" id="KW-0368">Histidine biosynthesis</keyword>
<evidence type="ECO:0000256" key="4">
    <source>
        <dbReference type="ARBA" id="ARBA00022755"/>
    </source>
</evidence>
<organism evidence="14 15">
    <name type="scientific">Candidatus Haliotispira prima</name>
    <dbReference type="NCBI Taxonomy" id="3034016"/>
    <lineage>
        <taxon>Bacteria</taxon>
        <taxon>Pseudomonadati</taxon>
        <taxon>Spirochaetota</taxon>
        <taxon>Spirochaetia</taxon>
        <taxon>Spirochaetales</taxon>
        <taxon>Spirochaetaceae</taxon>
        <taxon>Candidatus Haliotispira</taxon>
    </lineage>
</organism>
<evidence type="ECO:0000313" key="15">
    <source>
        <dbReference type="Proteomes" id="UP001228690"/>
    </source>
</evidence>
<comment type="catalytic activity">
    <reaction evidence="11">
        <text>(6R)-5,10-methenyltetrahydrofolate + H2O = (6R)-10-formyltetrahydrofolate + H(+)</text>
        <dbReference type="Rhea" id="RHEA:23700"/>
        <dbReference type="ChEBI" id="CHEBI:15377"/>
        <dbReference type="ChEBI" id="CHEBI:15378"/>
        <dbReference type="ChEBI" id="CHEBI:57455"/>
        <dbReference type="ChEBI" id="CHEBI:195366"/>
        <dbReference type="EC" id="3.5.4.9"/>
    </reaction>
</comment>
<evidence type="ECO:0000256" key="1">
    <source>
        <dbReference type="ARBA" id="ARBA00004777"/>
    </source>
</evidence>
<dbReference type="SUPFAM" id="SSF53223">
    <property type="entry name" value="Aminoacid dehydrogenase-like, N-terminal domain"/>
    <property type="match status" value="1"/>
</dbReference>
<comment type="subunit">
    <text evidence="11">Homodimer.</text>
</comment>
<sequence length="332" mass="35354">MSQPNSPVILNGSKCAAVIQEQLGEIVARLKGTHGLIPGLDVLLIGDSAASISYVTGKKKAAEKIGISGRIHHYPADITLAYGLEKLEEIQNQSDCNGVLVQLPLPDMWSADGVDAERRVIDAIQVAKDVDGFTLASQGHLFSNHPEGLKPCTPMGILALMKAYGLKTEAVRGKNVCVVGRSHIVGNPICHLLSQKPQEDFNLGLGDATVTQCNSRTKDLARHCLDSDIIISATGYPGLVRADMVKPGAVLMDVGVNRVEDSGKKRGYRLVGDIDYEAVLPKAGYITPVPGGIGPMTITMLLYNTIQAACLQNGLAIPGLDWADIQCKIAEI</sequence>
<keyword evidence="6 11" id="KW-0521">NADP</keyword>
<evidence type="ECO:0000256" key="11">
    <source>
        <dbReference type="HAMAP-Rule" id="MF_01576"/>
    </source>
</evidence>
<protein>
    <recommendedName>
        <fullName evidence="11">Bifunctional protein FolD</fullName>
    </recommendedName>
    <domain>
        <recommendedName>
            <fullName evidence="11">Methylenetetrahydrofolate dehydrogenase</fullName>
            <ecNumber evidence="11">1.5.1.5</ecNumber>
        </recommendedName>
    </domain>
    <domain>
        <recommendedName>
            <fullName evidence="11">Methenyltetrahydrofolate cyclohydrolase</fullName>
            <ecNumber evidence="11">3.5.4.9</ecNumber>
        </recommendedName>
    </domain>
</protein>
<dbReference type="EC" id="1.5.1.5" evidence="11"/>
<accession>A0ABY8MJK8</accession>
<dbReference type="HAMAP" id="MF_01576">
    <property type="entry name" value="THF_DHG_CYH"/>
    <property type="match status" value="1"/>
</dbReference>
<comment type="function">
    <text evidence="11">Catalyzes the oxidation of 5,10-methylenetetrahydrofolate to 5,10-methenyltetrahydrofolate and then the hydrolysis of 5,10-methenyltetrahydrofolate to 10-formyltetrahydrofolate.</text>
</comment>
<dbReference type="EC" id="3.5.4.9" evidence="11"/>
<dbReference type="RefSeq" id="WP_326928366.1">
    <property type="nucleotide sequence ID" value="NZ_CP123443.1"/>
</dbReference>
<comment type="catalytic activity">
    <reaction evidence="11">
        <text>(6R)-5,10-methylene-5,6,7,8-tetrahydrofolate + NADP(+) = (6R)-5,10-methenyltetrahydrofolate + NADPH</text>
        <dbReference type="Rhea" id="RHEA:22812"/>
        <dbReference type="ChEBI" id="CHEBI:15636"/>
        <dbReference type="ChEBI" id="CHEBI:57455"/>
        <dbReference type="ChEBI" id="CHEBI:57783"/>
        <dbReference type="ChEBI" id="CHEBI:58349"/>
        <dbReference type="EC" id="1.5.1.5"/>
    </reaction>
</comment>
<keyword evidence="4 11" id="KW-0658">Purine biosynthesis</keyword>
<name>A0ABY8MJK8_9SPIO</name>
<keyword evidence="2 11" id="KW-0554">One-carbon metabolism</keyword>
<gene>
    <name evidence="11" type="primary">folD</name>
    <name evidence="14" type="ORF">P0082_04670</name>
</gene>